<dbReference type="GO" id="GO:0005737">
    <property type="term" value="C:cytoplasm"/>
    <property type="evidence" value="ECO:0007669"/>
    <property type="project" value="TreeGrafter"/>
</dbReference>
<dbReference type="Proteomes" id="UP001356427">
    <property type="component" value="Unassembled WGS sequence"/>
</dbReference>
<evidence type="ECO:0000256" key="4">
    <source>
        <dbReference type="ARBA" id="ARBA00022777"/>
    </source>
</evidence>
<dbReference type="GO" id="GO:0035556">
    <property type="term" value="P:intracellular signal transduction"/>
    <property type="evidence" value="ECO:0007669"/>
    <property type="project" value="TreeGrafter"/>
</dbReference>
<protein>
    <recommendedName>
        <fullName evidence="8">Protein kinase domain-containing protein</fullName>
    </recommendedName>
</protein>
<dbReference type="AlphaFoldDB" id="A0AAN8LWN8"/>
<sequence length="94" mass="10584">MNLVFSSSHRSIGVITYILLSGASPFLGDSKQETLGNVSAIAYQFDEELFSSTSELAKSFIRQLLEKDTRSGVRVSSHLEVKGQMRKKYQYVEF</sequence>
<keyword evidence="5" id="KW-0067">ATP-binding</keyword>
<evidence type="ECO:0000313" key="7">
    <source>
        <dbReference type="Proteomes" id="UP001356427"/>
    </source>
</evidence>
<name>A0AAN8LWN8_9TELE</name>
<dbReference type="GO" id="GO:0043065">
    <property type="term" value="P:positive regulation of apoptotic process"/>
    <property type="evidence" value="ECO:0007669"/>
    <property type="project" value="TreeGrafter"/>
</dbReference>
<dbReference type="Gene3D" id="1.10.510.10">
    <property type="entry name" value="Transferase(Phosphotransferase) domain 1"/>
    <property type="match status" value="1"/>
</dbReference>
<accession>A0AAN8LWN8</accession>
<dbReference type="PANTHER" id="PTHR24342">
    <property type="entry name" value="SERINE/THREONINE-PROTEIN KINASE 17"/>
    <property type="match status" value="1"/>
</dbReference>
<keyword evidence="3" id="KW-0547">Nucleotide-binding</keyword>
<keyword evidence="1" id="KW-0723">Serine/threonine-protein kinase</keyword>
<organism evidence="6 7">
    <name type="scientific">Coregonus suidteri</name>
    <dbReference type="NCBI Taxonomy" id="861788"/>
    <lineage>
        <taxon>Eukaryota</taxon>
        <taxon>Metazoa</taxon>
        <taxon>Chordata</taxon>
        <taxon>Craniata</taxon>
        <taxon>Vertebrata</taxon>
        <taxon>Euteleostomi</taxon>
        <taxon>Actinopterygii</taxon>
        <taxon>Neopterygii</taxon>
        <taxon>Teleostei</taxon>
        <taxon>Protacanthopterygii</taxon>
        <taxon>Salmoniformes</taxon>
        <taxon>Salmonidae</taxon>
        <taxon>Coregoninae</taxon>
        <taxon>Coregonus</taxon>
    </lineage>
</organism>
<keyword evidence="4" id="KW-0418">Kinase</keyword>
<evidence type="ECO:0008006" key="8">
    <source>
        <dbReference type="Google" id="ProtNLM"/>
    </source>
</evidence>
<gene>
    <name evidence="6" type="ORF">J4Q44_G00209140</name>
</gene>
<proteinExistence type="predicted"/>
<dbReference type="GO" id="GO:0005524">
    <property type="term" value="F:ATP binding"/>
    <property type="evidence" value="ECO:0007669"/>
    <property type="project" value="UniProtKB-KW"/>
</dbReference>
<comment type="caution">
    <text evidence="6">The sequence shown here is derived from an EMBL/GenBank/DDBJ whole genome shotgun (WGS) entry which is preliminary data.</text>
</comment>
<evidence type="ECO:0000256" key="2">
    <source>
        <dbReference type="ARBA" id="ARBA00022679"/>
    </source>
</evidence>
<reference evidence="6 7" key="1">
    <citation type="submission" date="2021-04" db="EMBL/GenBank/DDBJ databases">
        <authorList>
            <person name="De Guttry C."/>
            <person name="Zahm M."/>
            <person name="Klopp C."/>
            <person name="Cabau C."/>
            <person name="Louis A."/>
            <person name="Berthelot C."/>
            <person name="Parey E."/>
            <person name="Roest Crollius H."/>
            <person name="Montfort J."/>
            <person name="Robinson-Rechavi M."/>
            <person name="Bucao C."/>
            <person name="Bouchez O."/>
            <person name="Gislard M."/>
            <person name="Lluch J."/>
            <person name="Milhes M."/>
            <person name="Lampietro C."/>
            <person name="Lopez Roques C."/>
            <person name="Donnadieu C."/>
            <person name="Braasch I."/>
            <person name="Desvignes T."/>
            <person name="Postlethwait J."/>
            <person name="Bobe J."/>
            <person name="Wedekind C."/>
            <person name="Guiguen Y."/>
        </authorList>
    </citation>
    <scope>NUCLEOTIDE SEQUENCE [LARGE SCALE GENOMIC DNA]</scope>
    <source>
        <strain evidence="6">Cs_M1</strain>
        <tissue evidence="6">Blood</tissue>
    </source>
</reference>
<evidence type="ECO:0000256" key="1">
    <source>
        <dbReference type="ARBA" id="ARBA00022527"/>
    </source>
</evidence>
<dbReference type="GO" id="GO:0004674">
    <property type="term" value="F:protein serine/threonine kinase activity"/>
    <property type="evidence" value="ECO:0007669"/>
    <property type="project" value="UniProtKB-KW"/>
</dbReference>
<evidence type="ECO:0000313" key="6">
    <source>
        <dbReference type="EMBL" id="KAK6309451.1"/>
    </source>
</evidence>
<evidence type="ECO:0000256" key="3">
    <source>
        <dbReference type="ARBA" id="ARBA00022741"/>
    </source>
</evidence>
<dbReference type="PANTHER" id="PTHR24342:SF15">
    <property type="entry name" value="DEATH-ASSOCIATED PROTEIN KINASE 2"/>
    <property type="match status" value="1"/>
</dbReference>
<dbReference type="GO" id="GO:0005634">
    <property type="term" value="C:nucleus"/>
    <property type="evidence" value="ECO:0007669"/>
    <property type="project" value="TreeGrafter"/>
</dbReference>
<evidence type="ECO:0000256" key="5">
    <source>
        <dbReference type="ARBA" id="ARBA00022840"/>
    </source>
</evidence>
<dbReference type="InterPro" id="IPR011009">
    <property type="entry name" value="Kinase-like_dom_sf"/>
</dbReference>
<keyword evidence="7" id="KW-1185">Reference proteome</keyword>
<dbReference type="EMBL" id="JAGTTL010000018">
    <property type="protein sequence ID" value="KAK6309451.1"/>
    <property type="molecule type" value="Genomic_DNA"/>
</dbReference>
<keyword evidence="2" id="KW-0808">Transferase</keyword>
<dbReference type="SUPFAM" id="SSF56112">
    <property type="entry name" value="Protein kinase-like (PK-like)"/>
    <property type="match status" value="1"/>
</dbReference>